<evidence type="ECO:0000256" key="7">
    <source>
        <dbReference type="ARBA" id="ARBA00022777"/>
    </source>
</evidence>
<evidence type="ECO:0000256" key="9">
    <source>
        <dbReference type="ARBA" id="ARBA00023012"/>
    </source>
</evidence>
<evidence type="ECO:0000256" key="6">
    <source>
        <dbReference type="ARBA" id="ARBA00022741"/>
    </source>
</evidence>
<evidence type="ECO:0000256" key="12">
    <source>
        <dbReference type="SAM" id="Phobius"/>
    </source>
</evidence>
<dbReference type="InterPro" id="IPR004358">
    <property type="entry name" value="Sig_transdc_His_kin-like_C"/>
</dbReference>
<keyword evidence="9" id="KW-0902">Two-component regulatory system</keyword>
<evidence type="ECO:0000256" key="11">
    <source>
        <dbReference type="SAM" id="MobiDB-lite"/>
    </source>
</evidence>
<dbReference type="PROSITE" id="PS50109">
    <property type="entry name" value="HIS_KIN"/>
    <property type="match status" value="1"/>
</dbReference>
<evidence type="ECO:0000256" key="3">
    <source>
        <dbReference type="ARBA" id="ARBA00012438"/>
    </source>
</evidence>
<dbReference type="SMART" id="SM00387">
    <property type="entry name" value="HATPase_c"/>
    <property type="match status" value="1"/>
</dbReference>
<dbReference type="EC" id="2.7.13.3" evidence="3"/>
<organism evidence="14 15">
    <name type="scientific">Nocardioides imazamoxiresistens</name>
    <dbReference type="NCBI Taxonomy" id="3231893"/>
    <lineage>
        <taxon>Bacteria</taxon>
        <taxon>Bacillati</taxon>
        <taxon>Actinomycetota</taxon>
        <taxon>Actinomycetes</taxon>
        <taxon>Propionibacteriales</taxon>
        <taxon>Nocardioidaceae</taxon>
        <taxon>Nocardioides</taxon>
    </lineage>
</organism>
<comment type="subcellular location">
    <subcellularLocation>
        <location evidence="2">Cell membrane</location>
    </subcellularLocation>
</comment>
<evidence type="ECO:0000259" key="13">
    <source>
        <dbReference type="PROSITE" id="PS50109"/>
    </source>
</evidence>
<dbReference type="Pfam" id="PF00512">
    <property type="entry name" value="HisKA"/>
    <property type="match status" value="1"/>
</dbReference>
<keyword evidence="5" id="KW-0808">Transferase</keyword>
<dbReference type="PANTHER" id="PTHR42878:SF7">
    <property type="entry name" value="SENSOR HISTIDINE KINASE GLRK"/>
    <property type="match status" value="1"/>
</dbReference>
<dbReference type="InterPro" id="IPR036097">
    <property type="entry name" value="HisK_dim/P_sf"/>
</dbReference>
<evidence type="ECO:0000256" key="4">
    <source>
        <dbReference type="ARBA" id="ARBA00022553"/>
    </source>
</evidence>
<comment type="caution">
    <text evidence="14">The sequence shown here is derived from an EMBL/GenBank/DDBJ whole genome shotgun (WGS) entry which is preliminary data.</text>
</comment>
<sequence length="578" mass="60866">MTRRSTAASPQARGTLDPVAWLLVALVVLGVAAGRAVVGAEVYGVNPVWASVGAGCAAIVVSSGWWRVALAVLVPAYVTLSAVLVGSPVFEAVMVGLAGGVAALGGAYVLVRTGTDTIDSPRAFQWLALTAAVAGGAIASVGMLVALANDIDPRFAVVAGVANASAILVWCPVLLRRSTRAYEPLPPLETGLQLLVLSASTAVAVAVGGFGTAIASAVVLLTLSWAGLRFGLRVTSLQLVALSLVGTAVWLVGSPLHSLNIGISDTLLLDVERSWSIGVFVALAAVWTLPLALIGDRRRDVEMAMDHQRHALDATRSRFVTTTSHELRTPLTNILGRLDLLREGEAGPLNPAQQHLVDTVAENAGRLTDLVESIVILNRLDDPSTQARVHLRLDEVVRDAVARERASRPDSPDSPVAVRLDLDEAGTVADERTLHTAVRHLVRNALTFARTEVVVSVSDDGDLTALTVENDGRPISPDERDQIFDPFFRGERAEQQATPGCGIGLTIVQVVTERHGGELSVSSTEGRTRFRLELPALPGPGGQDARRGNRGPAPTPTPEAPWTGRSRPTSSTSPSRSR</sequence>
<evidence type="ECO:0000256" key="8">
    <source>
        <dbReference type="ARBA" id="ARBA00022840"/>
    </source>
</evidence>
<dbReference type="InterPro" id="IPR005467">
    <property type="entry name" value="His_kinase_dom"/>
</dbReference>
<dbReference type="EMBL" id="JAVYII010000002">
    <property type="protein sequence ID" value="MDT9592657.1"/>
    <property type="molecule type" value="Genomic_DNA"/>
</dbReference>
<comment type="catalytic activity">
    <reaction evidence="1">
        <text>ATP + protein L-histidine = ADP + protein N-phospho-L-histidine.</text>
        <dbReference type="EC" id="2.7.13.3"/>
    </reaction>
</comment>
<keyword evidence="4" id="KW-0597">Phosphoprotein</keyword>
<feature type="transmembrane region" description="Helical" evidence="12">
    <location>
        <begin position="64"/>
        <end position="85"/>
    </location>
</feature>
<evidence type="ECO:0000256" key="5">
    <source>
        <dbReference type="ARBA" id="ARBA00022679"/>
    </source>
</evidence>
<feature type="transmembrane region" description="Helical" evidence="12">
    <location>
        <begin position="123"/>
        <end position="148"/>
    </location>
</feature>
<keyword evidence="8" id="KW-0067">ATP-binding</keyword>
<dbReference type="Gene3D" id="3.30.565.10">
    <property type="entry name" value="Histidine kinase-like ATPase, C-terminal domain"/>
    <property type="match status" value="1"/>
</dbReference>
<keyword evidence="12" id="KW-0472">Membrane</keyword>
<dbReference type="SMART" id="SM00388">
    <property type="entry name" value="HisKA"/>
    <property type="match status" value="1"/>
</dbReference>
<dbReference type="Proteomes" id="UP001268542">
    <property type="component" value="Unassembled WGS sequence"/>
</dbReference>
<protein>
    <recommendedName>
        <fullName evidence="10">Sensor-like histidine kinase SenX3</fullName>
        <ecNumber evidence="3">2.7.13.3</ecNumber>
    </recommendedName>
</protein>
<evidence type="ECO:0000256" key="1">
    <source>
        <dbReference type="ARBA" id="ARBA00000085"/>
    </source>
</evidence>
<dbReference type="SUPFAM" id="SSF55874">
    <property type="entry name" value="ATPase domain of HSP90 chaperone/DNA topoisomerase II/histidine kinase"/>
    <property type="match status" value="1"/>
</dbReference>
<dbReference type="InterPro" id="IPR003661">
    <property type="entry name" value="HisK_dim/P_dom"/>
</dbReference>
<feature type="compositionally biased region" description="Low complexity" evidence="11">
    <location>
        <begin position="565"/>
        <end position="578"/>
    </location>
</feature>
<feature type="domain" description="Histidine kinase" evidence="13">
    <location>
        <begin position="322"/>
        <end position="538"/>
    </location>
</feature>
<evidence type="ECO:0000313" key="14">
    <source>
        <dbReference type="EMBL" id="MDT9592657.1"/>
    </source>
</evidence>
<keyword evidence="6" id="KW-0547">Nucleotide-binding</keyword>
<dbReference type="RefSeq" id="WP_315732080.1">
    <property type="nucleotide sequence ID" value="NZ_JAVYII010000002.1"/>
</dbReference>
<keyword evidence="12" id="KW-1133">Transmembrane helix</keyword>
<dbReference type="CDD" id="cd00082">
    <property type="entry name" value="HisKA"/>
    <property type="match status" value="1"/>
</dbReference>
<feature type="transmembrane region" description="Helical" evidence="12">
    <location>
        <begin position="273"/>
        <end position="295"/>
    </location>
</feature>
<keyword evidence="7 14" id="KW-0418">Kinase</keyword>
<evidence type="ECO:0000313" key="15">
    <source>
        <dbReference type="Proteomes" id="UP001268542"/>
    </source>
</evidence>
<accession>A0ABU3PTU0</accession>
<dbReference type="SUPFAM" id="SSF47384">
    <property type="entry name" value="Homodimeric domain of signal transducing histidine kinase"/>
    <property type="match status" value="1"/>
</dbReference>
<dbReference type="PRINTS" id="PR00344">
    <property type="entry name" value="BCTRLSENSOR"/>
</dbReference>
<feature type="transmembrane region" description="Helical" evidence="12">
    <location>
        <begin position="155"/>
        <end position="175"/>
    </location>
</feature>
<gene>
    <name evidence="14" type="ORF">RDV89_06245</name>
</gene>
<dbReference type="InterPro" id="IPR036890">
    <property type="entry name" value="HATPase_C_sf"/>
</dbReference>
<feature type="transmembrane region" description="Helical" evidence="12">
    <location>
        <begin position="92"/>
        <end position="111"/>
    </location>
</feature>
<dbReference type="InterPro" id="IPR050351">
    <property type="entry name" value="BphY/WalK/GraS-like"/>
</dbReference>
<keyword evidence="15" id="KW-1185">Reference proteome</keyword>
<dbReference type="PANTHER" id="PTHR42878">
    <property type="entry name" value="TWO-COMPONENT HISTIDINE KINASE"/>
    <property type="match status" value="1"/>
</dbReference>
<evidence type="ECO:0000256" key="2">
    <source>
        <dbReference type="ARBA" id="ARBA00004236"/>
    </source>
</evidence>
<feature type="transmembrane region" description="Helical" evidence="12">
    <location>
        <begin position="195"/>
        <end position="223"/>
    </location>
</feature>
<evidence type="ECO:0000256" key="10">
    <source>
        <dbReference type="ARBA" id="ARBA00039401"/>
    </source>
</evidence>
<dbReference type="CDD" id="cd00075">
    <property type="entry name" value="HATPase"/>
    <property type="match status" value="1"/>
</dbReference>
<reference evidence="14 15" key="1">
    <citation type="submission" date="2023-08" db="EMBL/GenBank/DDBJ databases">
        <title>Nocardioides seae sp. nov., a bacterium isolated from a soil.</title>
        <authorList>
            <person name="Wang X."/>
        </authorList>
    </citation>
    <scope>NUCLEOTIDE SEQUENCE [LARGE SCALE GENOMIC DNA]</scope>
    <source>
        <strain evidence="14 15">YZH12</strain>
    </source>
</reference>
<proteinExistence type="predicted"/>
<feature type="transmembrane region" description="Helical" evidence="12">
    <location>
        <begin position="230"/>
        <end position="253"/>
    </location>
</feature>
<keyword evidence="12" id="KW-0812">Transmembrane</keyword>
<dbReference type="Gene3D" id="1.10.287.130">
    <property type="match status" value="1"/>
</dbReference>
<name>A0ABU3PTU0_9ACTN</name>
<dbReference type="GO" id="GO:0016301">
    <property type="term" value="F:kinase activity"/>
    <property type="evidence" value="ECO:0007669"/>
    <property type="project" value="UniProtKB-KW"/>
</dbReference>
<dbReference type="Pfam" id="PF02518">
    <property type="entry name" value="HATPase_c"/>
    <property type="match status" value="1"/>
</dbReference>
<dbReference type="InterPro" id="IPR003594">
    <property type="entry name" value="HATPase_dom"/>
</dbReference>
<feature type="region of interest" description="Disordered" evidence="11">
    <location>
        <begin position="517"/>
        <end position="578"/>
    </location>
</feature>